<dbReference type="Pfam" id="PF00353">
    <property type="entry name" value="HemolysinCabind"/>
    <property type="match status" value="2"/>
</dbReference>
<dbReference type="PRINTS" id="PR00313">
    <property type="entry name" value="CABNDNGRPT"/>
</dbReference>
<dbReference type="SUPFAM" id="SSF51120">
    <property type="entry name" value="beta-Roll"/>
    <property type="match status" value="1"/>
</dbReference>
<feature type="region of interest" description="Disordered" evidence="3">
    <location>
        <begin position="166"/>
        <end position="185"/>
    </location>
</feature>
<dbReference type="Gene3D" id="2.150.10.10">
    <property type="entry name" value="Serralysin-like metalloprotease, C-terminal"/>
    <property type="match status" value="1"/>
</dbReference>
<dbReference type="Gene3D" id="2.60.40.3440">
    <property type="match status" value="4"/>
</dbReference>
<dbReference type="Pfam" id="PF17963">
    <property type="entry name" value="Big_9"/>
    <property type="match status" value="4"/>
</dbReference>
<proteinExistence type="predicted"/>
<dbReference type="InterPro" id="IPR018511">
    <property type="entry name" value="Hemolysin-typ_Ca-bd_CS"/>
</dbReference>
<dbReference type="AlphaFoldDB" id="A0A7W4Z1X3"/>
<keyword evidence="4" id="KW-0732">Signal</keyword>
<reference evidence="5 6" key="1">
    <citation type="submission" date="2020-08" db="EMBL/GenBank/DDBJ databases">
        <title>Sequencing the genomes of 1000 actinobacteria strains.</title>
        <authorList>
            <person name="Klenk H.-P."/>
        </authorList>
    </citation>
    <scope>NUCLEOTIDE SEQUENCE [LARGE SCALE GENOMIC DNA]</scope>
    <source>
        <strain evidence="5 6">DSM 105498</strain>
    </source>
</reference>
<protein>
    <submittedName>
        <fullName evidence="5">VCBS repeat-containing protein</fullName>
    </submittedName>
</protein>
<dbReference type="PANTHER" id="PTHR38340:SF1">
    <property type="entry name" value="S-LAYER PROTEIN"/>
    <property type="match status" value="1"/>
</dbReference>
<evidence type="ECO:0000256" key="3">
    <source>
        <dbReference type="SAM" id="MobiDB-lite"/>
    </source>
</evidence>
<evidence type="ECO:0000256" key="1">
    <source>
        <dbReference type="ARBA" id="ARBA00004613"/>
    </source>
</evidence>
<evidence type="ECO:0000313" key="5">
    <source>
        <dbReference type="EMBL" id="MBB3042301.1"/>
    </source>
</evidence>
<dbReference type="InterPro" id="IPR001343">
    <property type="entry name" value="Hemolysn_Ca-bd"/>
</dbReference>
<evidence type="ECO:0000313" key="6">
    <source>
        <dbReference type="Proteomes" id="UP000589626"/>
    </source>
</evidence>
<keyword evidence="2" id="KW-0964">Secreted</keyword>
<feature type="chain" id="PRO_5038424033" evidence="4">
    <location>
        <begin position="28"/>
        <end position="928"/>
    </location>
</feature>
<evidence type="ECO:0000256" key="4">
    <source>
        <dbReference type="SAM" id="SignalP"/>
    </source>
</evidence>
<dbReference type="EMBL" id="JACHWR010000001">
    <property type="protein sequence ID" value="MBB3042301.1"/>
    <property type="molecule type" value="Genomic_DNA"/>
</dbReference>
<dbReference type="InterPro" id="IPR011049">
    <property type="entry name" value="Serralysin-like_metalloprot_C"/>
</dbReference>
<dbReference type="GO" id="GO:0005576">
    <property type="term" value="C:extracellular region"/>
    <property type="evidence" value="ECO:0007669"/>
    <property type="project" value="UniProtKB-SubCell"/>
</dbReference>
<dbReference type="Proteomes" id="UP000589626">
    <property type="component" value="Unassembled WGS sequence"/>
</dbReference>
<accession>A0A7W4Z1X3</accession>
<keyword evidence="6" id="KW-1185">Reference proteome</keyword>
<evidence type="ECO:0000256" key="2">
    <source>
        <dbReference type="ARBA" id="ARBA00022525"/>
    </source>
</evidence>
<comment type="subcellular location">
    <subcellularLocation>
        <location evidence="1">Secreted</location>
    </subcellularLocation>
</comment>
<feature type="signal peptide" evidence="4">
    <location>
        <begin position="1"/>
        <end position="27"/>
    </location>
</feature>
<organism evidence="5 6">
    <name type="scientific">Nocardioides soli</name>
    <dbReference type="NCBI Taxonomy" id="1036020"/>
    <lineage>
        <taxon>Bacteria</taxon>
        <taxon>Bacillati</taxon>
        <taxon>Actinomycetota</taxon>
        <taxon>Actinomycetes</taxon>
        <taxon>Propionibacteriales</taxon>
        <taxon>Nocardioidaceae</taxon>
        <taxon>Nocardioides</taxon>
    </lineage>
</organism>
<name>A0A7W4Z1X3_9ACTN</name>
<dbReference type="InterPro" id="IPR050557">
    <property type="entry name" value="RTX_toxin/Mannuronan_C5-epim"/>
</dbReference>
<dbReference type="PANTHER" id="PTHR38340">
    <property type="entry name" value="S-LAYER PROTEIN"/>
    <property type="match status" value="1"/>
</dbReference>
<feature type="region of interest" description="Disordered" evidence="3">
    <location>
        <begin position="100"/>
        <end position="137"/>
    </location>
</feature>
<dbReference type="GO" id="GO:0005509">
    <property type="term" value="F:calcium ion binding"/>
    <property type="evidence" value="ECO:0007669"/>
    <property type="project" value="InterPro"/>
</dbReference>
<dbReference type="RefSeq" id="WP_183592106.1">
    <property type="nucleotide sequence ID" value="NZ_JACHWR010000001.1"/>
</dbReference>
<gene>
    <name evidence="5" type="ORF">FHU40_002102</name>
</gene>
<comment type="caution">
    <text evidence="5">The sequence shown here is derived from an EMBL/GenBank/DDBJ whole genome shotgun (WGS) entry which is preliminary data.</text>
</comment>
<dbReference type="NCBIfam" id="NF012211">
    <property type="entry name" value="tand_rpt_95"/>
    <property type="match status" value="4"/>
</dbReference>
<dbReference type="PROSITE" id="PS00330">
    <property type="entry name" value="HEMOLYSIN_CALCIUM"/>
    <property type="match status" value="3"/>
</dbReference>
<dbReference type="NCBIfam" id="TIGR01965">
    <property type="entry name" value="VCBS_repeat"/>
    <property type="match status" value="1"/>
</dbReference>
<dbReference type="InterPro" id="IPR010221">
    <property type="entry name" value="VCBS_dom"/>
</dbReference>
<sequence length="928" mass="92863">MTRSTLVVRSMLCGIAALVAFVPAVQAVAVSGSGAPAGVRCTIVGTKGPDRIVGTPGDDVICARGGDDVVHGGGGNDIIYGGRGDDRLYGGSGDDRLYGGKGDDRLYGGKGDDRLNGRRGDDRLYGGSGDDRLDGRDGAGFSDRLQCDGGRNDVALADARDVVSPTCEQVRRHPPAPETPVPPSHVNVAPTADAKTLGGVAFGDSTTLTLSGSDADGDSLTFHVVQPVHGSVDTTAPAATCSGTTPSTCTATVVYTPAVSFSGSDSFTYRVNDGAVDSAPATVEVTVDPAPNNAPAADAKNVAGVPEDGNRSIDLSGSDVDGDPLTFAVTQPAHGSLTTLAPASDCDASTPSQCTATVGYTPDADYHGSDSFTYTVDDGTTSSTAATVTITVTPVNDAPQAVGDTGTVAEDGDTSIDLSGSDVDGDPLTFAVTEPAHGSLTTLAPASDCDASTPSQCTATVGYTPDADYHGSDSFTYTVDDGTTSSTAATVTITVTPVNDAPVATDGEVGGPQDTDLSVPLDTLVSDVETSAADLTYTIVTNPSHGTLSGSGATRTYTPTAGYTGSDSFTYSVTDRGDPDDCTTGAPGCDAVKTSSIKTVSISVFPAGCFTDDAKADFEAGTAAGCDASTVPGSLQLGASAPVVDQSNGTVGTSGVGVTTTTWGGQTFTPSLSGALTRLDVRLFCSGCTGTTPDLTVSIRATSGGLPTGSDLATGTIAGFSSGADGSYTATFATPYSVTAGTQYAFVVRPTANPSPGTYALTRSGSATAGSDVYAAGTRVAGATSGTVWSVPLTGGVSTDSGFQVHILTGTGFQTSGTFTSSVKDAAPAAGQRAEWSALAFDADAPAGTTVRFQVAASNSSTGPFTFVGPDGTADTYFTSSGASLAQFDGMRYLQYRAYLSTTDDAVTPALHSVTVCYVLTPTPPPPG</sequence>